<gene>
    <name evidence="2" type="ORF">ENI00_18535</name>
</gene>
<keyword evidence="1" id="KW-0472">Membrane</keyword>
<feature type="transmembrane region" description="Helical" evidence="1">
    <location>
        <begin position="359"/>
        <end position="377"/>
    </location>
</feature>
<protein>
    <submittedName>
        <fullName evidence="2">Uncharacterized protein</fullName>
    </submittedName>
</protein>
<organism evidence="2">
    <name type="scientific">Marinobacter antarcticus</name>
    <dbReference type="NCBI Taxonomy" id="564117"/>
    <lineage>
        <taxon>Bacteria</taxon>
        <taxon>Pseudomonadati</taxon>
        <taxon>Pseudomonadota</taxon>
        <taxon>Gammaproteobacteria</taxon>
        <taxon>Pseudomonadales</taxon>
        <taxon>Marinobacteraceae</taxon>
        <taxon>Marinobacter</taxon>
    </lineage>
</organism>
<keyword evidence="1" id="KW-1133">Transmembrane helix</keyword>
<proteinExistence type="predicted"/>
<accession>A0A831VWL8</accession>
<keyword evidence="1" id="KW-0812">Transmembrane</keyword>
<feature type="transmembrane region" description="Helical" evidence="1">
    <location>
        <begin position="25"/>
        <end position="45"/>
    </location>
</feature>
<reference evidence="2" key="1">
    <citation type="journal article" date="2020" name="mSystems">
        <title>Genome- and Community-Level Interaction Insights into Carbon Utilization and Element Cycling Functions of Hydrothermarchaeota in Hydrothermal Sediment.</title>
        <authorList>
            <person name="Zhou Z."/>
            <person name="Liu Y."/>
            <person name="Xu W."/>
            <person name="Pan J."/>
            <person name="Luo Z.H."/>
            <person name="Li M."/>
        </authorList>
    </citation>
    <scope>NUCLEOTIDE SEQUENCE [LARGE SCALE GENOMIC DNA]</scope>
    <source>
        <strain evidence="2">HyVt-357</strain>
    </source>
</reference>
<sequence length="405" mass="45748">MAYYLQLAEANAYFGYLTFSFKLEYIVNAMSSLLIIFIVSSKVIVKPSDFFVIFHSLFVLLPYSVLYPMRGFDDTYIYWISFFVLLTPLLLVRCVGVIALHYPLRIPKLLGNWMVLGIALIICLAVVFFGLFNPTESAGFDMATSYIRRLEGRELYPTGSVFAYLNSWVMNGFIPMLAFFAGLKFRILWLFIAFSCWLAFFYLIGVKAPLFILILSALVGFYYGKNNLNKALNLLLFAIYCAFLVFLLETYFFNYSFVADYIIRRAFTVPPFLVSAYFEFISNGAESGWSIWNGFASDRPVSFVVGESFLGHEGLNANTNTFLYQLASGGILAYLFITFVVVSFLGVVDSIYSCRKNPLFIFIGFAFGILVVEQNATTVLVSSGMGIIFILASINGYGNFLNARK</sequence>
<dbReference type="RefSeq" id="WP_304105742.1">
    <property type="nucleotide sequence ID" value="NZ_DRGY01000152.1"/>
</dbReference>
<dbReference type="EMBL" id="DRGY01000152">
    <property type="protein sequence ID" value="HEA54253.1"/>
    <property type="molecule type" value="Genomic_DNA"/>
</dbReference>
<feature type="transmembrane region" description="Helical" evidence="1">
    <location>
        <begin position="161"/>
        <end position="180"/>
    </location>
</feature>
<feature type="transmembrane region" description="Helical" evidence="1">
    <location>
        <begin position="232"/>
        <end position="253"/>
    </location>
</feature>
<feature type="transmembrane region" description="Helical" evidence="1">
    <location>
        <begin position="383"/>
        <end position="401"/>
    </location>
</feature>
<comment type="caution">
    <text evidence="2">The sequence shown here is derived from an EMBL/GenBank/DDBJ whole genome shotgun (WGS) entry which is preliminary data.</text>
</comment>
<evidence type="ECO:0000256" key="1">
    <source>
        <dbReference type="SAM" id="Phobius"/>
    </source>
</evidence>
<feature type="transmembrane region" description="Helical" evidence="1">
    <location>
        <begin position="112"/>
        <end position="132"/>
    </location>
</feature>
<name>A0A831VWL8_9GAMM</name>
<dbReference type="Proteomes" id="UP000885748">
    <property type="component" value="Unassembled WGS sequence"/>
</dbReference>
<feature type="transmembrane region" description="Helical" evidence="1">
    <location>
        <begin position="76"/>
        <end position="100"/>
    </location>
</feature>
<dbReference type="AlphaFoldDB" id="A0A831VWL8"/>
<feature type="transmembrane region" description="Helical" evidence="1">
    <location>
        <begin position="322"/>
        <end position="347"/>
    </location>
</feature>
<evidence type="ECO:0000313" key="2">
    <source>
        <dbReference type="EMBL" id="HEA54253.1"/>
    </source>
</evidence>
<feature type="transmembrane region" description="Helical" evidence="1">
    <location>
        <begin position="52"/>
        <end position="70"/>
    </location>
</feature>